<dbReference type="PANTHER" id="PTHR30348">
    <property type="entry name" value="UNCHARACTERIZED PROTEIN YECE"/>
    <property type="match status" value="1"/>
</dbReference>
<gene>
    <name evidence="1" type="ORF">ACFSJU_14880</name>
</gene>
<dbReference type="RefSeq" id="WP_255900424.1">
    <property type="nucleotide sequence ID" value="NZ_JAFMZO010000002.1"/>
</dbReference>
<organism evidence="1 2">
    <name type="scientific">Paradesertivirga mongoliensis</name>
    <dbReference type="NCBI Taxonomy" id="2100740"/>
    <lineage>
        <taxon>Bacteria</taxon>
        <taxon>Pseudomonadati</taxon>
        <taxon>Bacteroidota</taxon>
        <taxon>Sphingobacteriia</taxon>
        <taxon>Sphingobacteriales</taxon>
        <taxon>Sphingobacteriaceae</taxon>
        <taxon>Paradesertivirga</taxon>
    </lineage>
</organism>
<proteinExistence type="predicted"/>
<dbReference type="Proteomes" id="UP001597387">
    <property type="component" value="Unassembled WGS sequence"/>
</dbReference>
<dbReference type="Gene3D" id="3.20.20.410">
    <property type="entry name" value="Protein of unknown function UPF0759"/>
    <property type="match status" value="1"/>
</dbReference>
<dbReference type="InterPro" id="IPR002763">
    <property type="entry name" value="DUF72"/>
</dbReference>
<accession>A0ABW4ZQ16</accession>
<keyword evidence="2" id="KW-1185">Reference proteome</keyword>
<dbReference type="EMBL" id="JBHUHZ010000002">
    <property type="protein sequence ID" value="MFD2163692.1"/>
    <property type="molecule type" value="Genomic_DNA"/>
</dbReference>
<evidence type="ECO:0000313" key="1">
    <source>
        <dbReference type="EMBL" id="MFD2163692.1"/>
    </source>
</evidence>
<reference evidence="2" key="1">
    <citation type="journal article" date="2019" name="Int. J. Syst. Evol. Microbiol.">
        <title>The Global Catalogue of Microorganisms (GCM) 10K type strain sequencing project: providing services to taxonomists for standard genome sequencing and annotation.</title>
        <authorList>
            <consortium name="The Broad Institute Genomics Platform"/>
            <consortium name="The Broad Institute Genome Sequencing Center for Infectious Disease"/>
            <person name="Wu L."/>
            <person name="Ma J."/>
        </authorList>
    </citation>
    <scope>NUCLEOTIDE SEQUENCE [LARGE SCALE GENOMIC DNA]</scope>
    <source>
        <strain evidence="2">KCTC 42217</strain>
    </source>
</reference>
<dbReference type="InterPro" id="IPR036520">
    <property type="entry name" value="UPF0759_sf"/>
</dbReference>
<sequence length="283" mass="33181">MEFGFLPSTDLDTIDFSLPEGDDSILPGQASPDFKFYFGAARWGRKEWVGTLYPERLKESLFFDEYLKHFNYIELNAVFYQLPKADQVRIWAEKAKPYPDFKFTPKISREITHIRRLKNAQAATNNFIEVISEFGAALGPCFFQLSDNFASKHFDVLEEYLVSLPEDFKCNVEFRHPDWFEPEVFRRITDLLTDLNIGLIITDSAGRRDVVHTSLTTDSVHIRFNGYSNHPTDRQRMEAWRDKILNWKAKGIKEVYFTLNQWENDAFYVSQLTAREVFKDLLV</sequence>
<protein>
    <submittedName>
        <fullName evidence="1">DUF72 domain-containing protein</fullName>
    </submittedName>
</protein>
<dbReference type="PANTHER" id="PTHR30348:SF4">
    <property type="entry name" value="DUF72 DOMAIN-CONTAINING PROTEIN"/>
    <property type="match status" value="1"/>
</dbReference>
<dbReference type="Pfam" id="PF01904">
    <property type="entry name" value="DUF72"/>
    <property type="match status" value="1"/>
</dbReference>
<comment type="caution">
    <text evidence="1">The sequence shown here is derived from an EMBL/GenBank/DDBJ whole genome shotgun (WGS) entry which is preliminary data.</text>
</comment>
<evidence type="ECO:0000313" key="2">
    <source>
        <dbReference type="Proteomes" id="UP001597387"/>
    </source>
</evidence>
<dbReference type="SUPFAM" id="SSF117396">
    <property type="entry name" value="TM1631-like"/>
    <property type="match status" value="1"/>
</dbReference>
<name>A0ABW4ZQ16_9SPHI</name>